<comment type="caution">
    <text evidence="3">The sequence shown here is derived from an EMBL/GenBank/DDBJ whole genome shotgun (WGS) entry which is preliminary data.</text>
</comment>
<feature type="domain" description="N-acetyltransferase" evidence="2">
    <location>
        <begin position="265"/>
        <end position="397"/>
    </location>
</feature>
<dbReference type="GO" id="GO:0005737">
    <property type="term" value="C:cytoplasm"/>
    <property type="evidence" value="ECO:0007669"/>
    <property type="project" value="TreeGrafter"/>
</dbReference>
<dbReference type="PANTHER" id="PTHR21240">
    <property type="entry name" value="2-AMINO-3-CARBOXYLMUCONATE-6-SEMIALDEHYDE DECARBOXYLASE"/>
    <property type="match status" value="1"/>
</dbReference>
<dbReference type="InterPro" id="IPR000182">
    <property type="entry name" value="GNAT_dom"/>
</dbReference>
<dbReference type="InterPro" id="IPR006680">
    <property type="entry name" value="Amidohydro-rel"/>
</dbReference>
<dbReference type="GO" id="GO:0019748">
    <property type="term" value="P:secondary metabolic process"/>
    <property type="evidence" value="ECO:0007669"/>
    <property type="project" value="TreeGrafter"/>
</dbReference>
<dbReference type="GO" id="GO:0016747">
    <property type="term" value="F:acyltransferase activity, transferring groups other than amino-acyl groups"/>
    <property type="evidence" value="ECO:0007669"/>
    <property type="project" value="InterPro"/>
</dbReference>
<dbReference type="PROSITE" id="PS51186">
    <property type="entry name" value="GNAT"/>
    <property type="match status" value="1"/>
</dbReference>
<dbReference type="SUPFAM" id="SSF51556">
    <property type="entry name" value="Metallo-dependent hydrolases"/>
    <property type="match status" value="1"/>
</dbReference>
<dbReference type="PANTHER" id="PTHR21240:SF28">
    <property type="entry name" value="ISO-OROTATE DECARBOXYLASE (EUROFUNG)"/>
    <property type="match status" value="1"/>
</dbReference>
<dbReference type="SUPFAM" id="SSF55729">
    <property type="entry name" value="Acyl-CoA N-acyltransferases (Nat)"/>
    <property type="match status" value="1"/>
</dbReference>
<evidence type="ECO:0000256" key="1">
    <source>
        <dbReference type="ARBA" id="ARBA00023239"/>
    </source>
</evidence>
<dbReference type="Gene3D" id="3.40.630.30">
    <property type="match status" value="1"/>
</dbReference>
<gene>
    <name evidence="3" type="ORF">ENV38_05905</name>
</gene>
<dbReference type="AlphaFoldDB" id="A0A7V3NU04"/>
<dbReference type="InterPro" id="IPR016181">
    <property type="entry name" value="Acyl_CoA_acyltransferase"/>
</dbReference>
<dbReference type="CDD" id="cd04301">
    <property type="entry name" value="NAT_SF"/>
    <property type="match status" value="1"/>
</dbReference>
<dbReference type="InterPro" id="IPR032466">
    <property type="entry name" value="Metal_Hydrolase"/>
</dbReference>
<name>A0A7V3NU04_UNCW3</name>
<dbReference type="EMBL" id="DTGD01000222">
    <property type="protein sequence ID" value="HGB36418.1"/>
    <property type="molecule type" value="Genomic_DNA"/>
</dbReference>
<reference evidence="3" key="1">
    <citation type="journal article" date="2020" name="mSystems">
        <title>Genome- and Community-Level Interaction Insights into Carbon Utilization and Element Cycling Functions of Hydrothermarchaeota in Hydrothermal Sediment.</title>
        <authorList>
            <person name="Zhou Z."/>
            <person name="Liu Y."/>
            <person name="Xu W."/>
            <person name="Pan J."/>
            <person name="Luo Z.H."/>
            <person name="Li M."/>
        </authorList>
    </citation>
    <scope>NUCLEOTIDE SEQUENCE [LARGE SCALE GENOMIC DNA]</scope>
    <source>
        <strain evidence="3">SpSt-754</strain>
    </source>
</reference>
<accession>A0A7V3NU04</accession>
<sequence length="412" mass="48133">MFCDVHVHLCKSVNKCSNTFRSYATTAYKNDIFKAVVFPYPLPLKSIDKIKEANRYIMEAFKNHMELFVPFFLITNDELRFIEIDKIMGFKEHFTLDPPREDFFFPAYDFLQDNGLFLMIHPGSAKKLSPERLTDLKIKKVENIKKNFPRLKIILAHSGRNLPFHAQGVKEVVLGLRRYEDVYFDTSTIRCPKAIEEMVEIVGSDRILFGSDYPYHKIAGEDIYSLEKDTILKADISDAEKDDIFRKNFTRLFLKKVWVRRVCNEDVAKILFLIDTLPELDRKHLAITRKMDKIKRCIEKQNHMYILENKEDKIIGFIRVSERHNNGALIEEIVVAPDARGRGLGRILMEVVTNKYSYVEAKTFVENTSINRLNEKMGFKVEKKSTKGNILYWKKERFGSEGDFNAQENVKA</sequence>
<protein>
    <submittedName>
        <fullName evidence="3">GNAT family N-acetyltransferase</fullName>
    </submittedName>
</protein>
<evidence type="ECO:0000259" key="2">
    <source>
        <dbReference type="PROSITE" id="PS51186"/>
    </source>
</evidence>
<dbReference type="Gene3D" id="3.20.20.140">
    <property type="entry name" value="Metal-dependent hydrolases"/>
    <property type="match status" value="1"/>
</dbReference>
<keyword evidence="1" id="KW-0456">Lyase</keyword>
<dbReference type="GO" id="GO:0016787">
    <property type="term" value="F:hydrolase activity"/>
    <property type="evidence" value="ECO:0007669"/>
    <property type="project" value="InterPro"/>
</dbReference>
<dbReference type="InterPro" id="IPR032465">
    <property type="entry name" value="ACMSD"/>
</dbReference>
<proteinExistence type="predicted"/>
<dbReference type="Pfam" id="PF13508">
    <property type="entry name" value="Acetyltransf_7"/>
    <property type="match status" value="1"/>
</dbReference>
<keyword evidence="3" id="KW-0808">Transferase</keyword>
<organism evidence="3">
    <name type="scientific">candidate division WOR-3 bacterium</name>
    <dbReference type="NCBI Taxonomy" id="2052148"/>
    <lineage>
        <taxon>Bacteria</taxon>
        <taxon>Bacteria division WOR-3</taxon>
    </lineage>
</organism>
<evidence type="ECO:0000313" key="3">
    <source>
        <dbReference type="EMBL" id="HGB36418.1"/>
    </source>
</evidence>
<dbReference type="GO" id="GO:0016831">
    <property type="term" value="F:carboxy-lyase activity"/>
    <property type="evidence" value="ECO:0007669"/>
    <property type="project" value="InterPro"/>
</dbReference>
<dbReference type="Pfam" id="PF04909">
    <property type="entry name" value="Amidohydro_2"/>
    <property type="match status" value="1"/>
</dbReference>